<organism evidence="2 3">
    <name type="scientific">Nonomuraea composti</name>
    <dbReference type="NCBI Taxonomy" id="2720023"/>
    <lineage>
        <taxon>Bacteria</taxon>
        <taxon>Bacillati</taxon>
        <taxon>Actinomycetota</taxon>
        <taxon>Actinomycetes</taxon>
        <taxon>Streptosporangiales</taxon>
        <taxon>Streptosporangiaceae</taxon>
        <taxon>Nonomuraea</taxon>
    </lineage>
</organism>
<evidence type="ECO:0000313" key="2">
    <source>
        <dbReference type="EMBL" id="NJP97115.1"/>
    </source>
</evidence>
<dbReference type="EMBL" id="JAATEP010000059">
    <property type="protein sequence ID" value="NJP97115.1"/>
    <property type="molecule type" value="Genomic_DNA"/>
</dbReference>
<reference evidence="2 3" key="1">
    <citation type="submission" date="2020-03" db="EMBL/GenBank/DDBJ databases">
        <title>WGS of actinomycetes isolated from Thailand.</title>
        <authorList>
            <person name="Thawai C."/>
        </authorList>
    </citation>
    <scope>NUCLEOTIDE SEQUENCE [LARGE SCALE GENOMIC DNA]</scope>
    <source>
        <strain evidence="2 3">FMUSA5-5</strain>
    </source>
</reference>
<keyword evidence="3" id="KW-1185">Reference proteome</keyword>
<sequence length="112" mass="12558">MNDLDIADRFEIQQAIGRYSHAFDSGDVEGWIGLLADDGIFEVVLVDQPDWRGLFQGSAELRQLAESSMARVGHVLHVDHWRRTEGGWRIQHRLYLALGYAGTRQPSGPSAP</sequence>
<gene>
    <name evidence="2" type="ORF">HCN51_48150</name>
</gene>
<dbReference type="InterPro" id="IPR037401">
    <property type="entry name" value="SnoaL-like"/>
</dbReference>
<dbReference type="InterPro" id="IPR032710">
    <property type="entry name" value="NTF2-like_dom_sf"/>
</dbReference>
<proteinExistence type="predicted"/>
<name>A0ABX1BL41_9ACTN</name>
<dbReference type="Pfam" id="PF13577">
    <property type="entry name" value="SnoaL_4"/>
    <property type="match status" value="1"/>
</dbReference>
<evidence type="ECO:0000313" key="3">
    <source>
        <dbReference type="Proteomes" id="UP000696294"/>
    </source>
</evidence>
<feature type="domain" description="SnoaL-like" evidence="1">
    <location>
        <begin position="6"/>
        <end position="77"/>
    </location>
</feature>
<dbReference type="SUPFAM" id="SSF54427">
    <property type="entry name" value="NTF2-like"/>
    <property type="match status" value="1"/>
</dbReference>
<evidence type="ECO:0000259" key="1">
    <source>
        <dbReference type="Pfam" id="PF13577"/>
    </source>
</evidence>
<comment type="caution">
    <text evidence="2">The sequence shown here is derived from an EMBL/GenBank/DDBJ whole genome shotgun (WGS) entry which is preliminary data.</text>
</comment>
<accession>A0ABX1BL41</accession>
<protein>
    <submittedName>
        <fullName evidence="2">SnoaL-like domain-containing protein</fullName>
    </submittedName>
</protein>
<dbReference type="Gene3D" id="3.10.450.50">
    <property type="match status" value="1"/>
</dbReference>
<dbReference type="Proteomes" id="UP000696294">
    <property type="component" value="Unassembled WGS sequence"/>
</dbReference>
<dbReference type="RefSeq" id="WP_168018800.1">
    <property type="nucleotide sequence ID" value="NZ_JAATEP010000059.1"/>
</dbReference>